<dbReference type="InterPro" id="IPR010982">
    <property type="entry name" value="Lambda_DNA-bd_dom_sf"/>
</dbReference>
<dbReference type="PANTHER" id="PTHR46797:SF1">
    <property type="entry name" value="METHYLPHOSPHONATE SYNTHASE"/>
    <property type="match status" value="1"/>
</dbReference>
<proteinExistence type="predicted"/>
<dbReference type="SMART" id="SM00530">
    <property type="entry name" value="HTH_XRE"/>
    <property type="match status" value="1"/>
</dbReference>
<dbReference type="InterPro" id="IPR014710">
    <property type="entry name" value="RmlC-like_jellyroll"/>
</dbReference>
<keyword evidence="4" id="KW-1185">Reference proteome</keyword>
<dbReference type="EMBL" id="SOBR01000004">
    <property type="protein sequence ID" value="TDU21837.1"/>
    <property type="molecule type" value="Genomic_DNA"/>
</dbReference>
<dbReference type="InterPro" id="IPR011051">
    <property type="entry name" value="RmlC_Cupin_sf"/>
</dbReference>
<dbReference type="InterPro" id="IPR050807">
    <property type="entry name" value="TransReg_Diox_bact_type"/>
</dbReference>
<evidence type="ECO:0000256" key="1">
    <source>
        <dbReference type="ARBA" id="ARBA00023125"/>
    </source>
</evidence>
<dbReference type="Pfam" id="PF01381">
    <property type="entry name" value="HTH_3"/>
    <property type="match status" value="1"/>
</dbReference>
<dbReference type="PANTHER" id="PTHR46797">
    <property type="entry name" value="HTH-TYPE TRANSCRIPTIONAL REGULATOR"/>
    <property type="match status" value="1"/>
</dbReference>
<evidence type="ECO:0000313" key="4">
    <source>
        <dbReference type="Proteomes" id="UP000295380"/>
    </source>
</evidence>
<keyword evidence="1" id="KW-0238">DNA-binding</keyword>
<dbReference type="Proteomes" id="UP000295380">
    <property type="component" value="Unassembled WGS sequence"/>
</dbReference>
<name>A0A4R7NMF5_9GAMM</name>
<dbReference type="OrthoDB" id="9792093at2"/>
<accession>A0A4R7NMF5</accession>
<dbReference type="Gene3D" id="2.60.120.10">
    <property type="entry name" value="Jelly Rolls"/>
    <property type="match status" value="1"/>
</dbReference>
<comment type="caution">
    <text evidence="3">The sequence shown here is derived from an EMBL/GenBank/DDBJ whole genome shotgun (WGS) entry which is preliminary data.</text>
</comment>
<dbReference type="PROSITE" id="PS50943">
    <property type="entry name" value="HTH_CROC1"/>
    <property type="match status" value="1"/>
</dbReference>
<dbReference type="AlphaFoldDB" id="A0A4R7NMF5"/>
<dbReference type="GO" id="GO:0003677">
    <property type="term" value="F:DNA binding"/>
    <property type="evidence" value="ECO:0007669"/>
    <property type="project" value="UniProtKB-KW"/>
</dbReference>
<dbReference type="RefSeq" id="WP_133697255.1">
    <property type="nucleotide sequence ID" value="NZ_SOBR01000004.1"/>
</dbReference>
<dbReference type="SUPFAM" id="SSF51182">
    <property type="entry name" value="RmlC-like cupins"/>
    <property type="match status" value="1"/>
</dbReference>
<reference evidence="3 4" key="1">
    <citation type="submission" date="2019-03" db="EMBL/GenBank/DDBJ databases">
        <title>Genomic Encyclopedia of Type Strains, Phase IV (KMG-IV): sequencing the most valuable type-strain genomes for metagenomic binning, comparative biology and taxonomic classification.</title>
        <authorList>
            <person name="Goeker M."/>
        </authorList>
    </citation>
    <scope>NUCLEOTIDE SEQUENCE [LARGE SCALE GENOMIC DNA]</scope>
    <source>
        <strain evidence="3 4">DSM 6770</strain>
    </source>
</reference>
<dbReference type="Gene3D" id="1.10.260.40">
    <property type="entry name" value="lambda repressor-like DNA-binding domains"/>
    <property type="match status" value="1"/>
</dbReference>
<dbReference type="SUPFAM" id="SSF47413">
    <property type="entry name" value="lambda repressor-like DNA-binding domains"/>
    <property type="match status" value="1"/>
</dbReference>
<dbReference type="CDD" id="cd00093">
    <property type="entry name" value="HTH_XRE"/>
    <property type="match status" value="1"/>
</dbReference>
<evidence type="ECO:0000313" key="3">
    <source>
        <dbReference type="EMBL" id="TDU21837.1"/>
    </source>
</evidence>
<feature type="domain" description="HTH cro/C1-type" evidence="2">
    <location>
        <begin position="12"/>
        <end position="66"/>
    </location>
</feature>
<evidence type="ECO:0000259" key="2">
    <source>
        <dbReference type="PROSITE" id="PS50943"/>
    </source>
</evidence>
<dbReference type="InterPro" id="IPR001387">
    <property type="entry name" value="Cro/C1-type_HTH"/>
</dbReference>
<protein>
    <submittedName>
        <fullName evidence="3">Xre family transcriptional regulator</fullName>
    </submittedName>
</protein>
<dbReference type="GO" id="GO:0003700">
    <property type="term" value="F:DNA-binding transcription factor activity"/>
    <property type="evidence" value="ECO:0007669"/>
    <property type="project" value="TreeGrafter"/>
</dbReference>
<sequence length="178" mass="19075">MPSPTPVIVANLRRFREARGYSLSALAERAAISKSTLSQLEAGHGNPTIETLWTLANTLGVTFSELLAEDIGGVTVGEPGGGQVQVVARGRQSPRVEVYLMQLAPGEIKHSRGHPCGVRERVMVVEGTLRVGTTRALAVCRPGEEHAFAADLDHRYEALLGATQAMVTILYPYEVEGA</sequence>
<organism evidence="3 4">
    <name type="scientific">Chromohalobacter marismortui</name>
    <dbReference type="NCBI Taxonomy" id="42055"/>
    <lineage>
        <taxon>Bacteria</taxon>
        <taxon>Pseudomonadati</taxon>
        <taxon>Pseudomonadota</taxon>
        <taxon>Gammaproteobacteria</taxon>
        <taxon>Oceanospirillales</taxon>
        <taxon>Halomonadaceae</taxon>
        <taxon>Chromohalobacter</taxon>
    </lineage>
</organism>
<gene>
    <name evidence="3" type="ORF">C8E00_10417</name>
</gene>
<dbReference type="GO" id="GO:0005829">
    <property type="term" value="C:cytosol"/>
    <property type="evidence" value="ECO:0007669"/>
    <property type="project" value="TreeGrafter"/>
</dbReference>